<dbReference type="Proteomes" id="UP000753724">
    <property type="component" value="Unassembled WGS sequence"/>
</dbReference>
<dbReference type="PANTHER" id="PTHR37017">
    <property type="entry name" value="AB HYDROLASE-1 DOMAIN-CONTAINING PROTEIN-RELATED"/>
    <property type="match status" value="1"/>
</dbReference>
<proteinExistence type="predicted"/>
<comment type="caution">
    <text evidence="2">The sequence shown here is derived from an EMBL/GenBank/DDBJ whole genome shotgun (WGS) entry which is preliminary data.</text>
</comment>
<name>A0ABW9XDB2_9SPHN</name>
<dbReference type="Gene3D" id="3.40.50.1820">
    <property type="entry name" value="alpha/beta hydrolase"/>
    <property type="match status" value="1"/>
</dbReference>
<gene>
    <name evidence="2" type="ORF">GTZ99_08095</name>
</gene>
<evidence type="ECO:0000259" key="1">
    <source>
        <dbReference type="Pfam" id="PF12697"/>
    </source>
</evidence>
<dbReference type="Pfam" id="PF12697">
    <property type="entry name" value="Abhydrolase_6"/>
    <property type="match status" value="1"/>
</dbReference>
<keyword evidence="3" id="KW-1185">Reference proteome</keyword>
<dbReference type="SUPFAM" id="SSF53474">
    <property type="entry name" value="alpha/beta-Hydrolases"/>
    <property type="match status" value="1"/>
</dbReference>
<feature type="domain" description="AB hydrolase-1" evidence="1">
    <location>
        <begin position="5"/>
        <end position="214"/>
    </location>
</feature>
<keyword evidence="2" id="KW-0378">Hydrolase</keyword>
<dbReference type="InterPro" id="IPR029058">
    <property type="entry name" value="AB_hydrolase_fold"/>
</dbReference>
<sequence>MADYVLVHGAWDSARRYEQLAGDLRAAGHGVAVVHLAGLGSRKGELHGGITLSDHADDVCAAVEAAGFDRFVLVGHSYGGMVITMVATRLGGQIDALVYLDAFLPGDGQSLWDITGPFEHAHYIDSQKFTPGLVAPIMGTDPGRPRHPLLTLTEAVRFTGEEARVGRRVYVWATGWSPSPFGKFADVARHDPAWEYHEVATSHYVMNDQPEATLAILLGCAA</sequence>
<dbReference type="GO" id="GO:0016787">
    <property type="term" value="F:hydrolase activity"/>
    <property type="evidence" value="ECO:0007669"/>
    <property type="project" value="UniProtKB-KW"/>
</dbReference>
<accession>A0ABW9XDB2</accession>
<dbReference type="RefSeq" id="WP_161717809.1">
    <property type="nucleotide sequence ID" value="NZ_JAAAPO010000003.1"/>
</dbReference>
<reference evidence="3" key="1">
    <citation type="submission" date="2020-01" db="EMBL/GenBank/DDBJ databases">
        <title>Sphingomonas sp. strain CSW-10.</title>
        <authorList>
            <person name="Chen W.-M."/>
        </authorList>
    </citation>
    <scope>NUCLEOTIDE SEQUENCE [LARGE SCALE GENOMIC DNA]</scope>
    <source>
        <strain evidence="3">FSY-8</strain>
    </source>
</reference>
<protein>
    <submittedName>
        <fullName evidence="2">Alpha/beta fold hydrolase</fullName>
    </submittedName>
</protein>
<dbReference type="InterPro" id="IPR052897">
    <property type="entry name" value="Sec-Metab_Biosynth_Hydrolase"/>
</dbReference>
<dbReference type="PANTHER" id="PTHR37017:SF11">
    <property type="entry name" value="ESTERASE_LIPASE_THIOESTERASE DOMAIN-CONTAINING PROTEIN"/>
    <property type="match status" value="1"/>
</dbReference>
<evidence type="ECO:0000313" key="2">
    <source>
        <dbReference type="EMBL" id="NBC36515.1"/>
    </source>
</evidence>
<evidence type="ECO:0000313" key="3">
    <source>
        <dbReference type="Proteomes" id="UP000753724"/>
    </source>
</evidence>
<organism evidence="2 3">
    <name type="scientific">Novosphingobium ovatum</name>
    <dbReference type="NCBI Taxonomy" id="1908523"/>
    <lineage>
        <taxon>Bacteria</taxon>
        <taxon>Pseudomonadati</taxon>
        <taxon>Pseudomonadota</taxon>
        <taxon>Alphaproteobacteria</taxon>
        <taxon>Sphingomonadales</taxon>
        <taxon>Sphingomonadaceae</taxon>
        <taxon>Novosphingobium</taxon>
    </lineage>
</organism>
<dbReference type="EMBL" id="JAAAPO010000003">
    <property type="protein sequence ID" value="NBC36515.1"/>
    <property type="molecule type" value="Genomic_DNA"/>
</dbReference>
<dbReference type="InterPro" id="IPR000073">
    <property type="entry name" value="AB_hydrolase_1"/>
</dbReference>